<name>A0A438N9U1_EXOME</name>
<evidence type="ECO:0000256" key="1">
    <source>
        <dbReference type="ARBA" id="ARBA00006461"/>
    </source>
</evidence>
<feature type="compositionally biased region" description="Acidic residues" evidence="3">
    <location>
        <begin position="264"/>
        <end position="292"/>
    </location>
</feature>
<feature type="compositionally biased region" description="Basic and acidic residues" evidence="3">
    <location>
        <begin position="59"/>
        <end position="73"/>
    </location>
</feature>
<protein>
    <recommendedName>
        <fullName evidence="6">SPT2 chromatin protein</fullName>
    </recommendedName>
</protein>
<feature type="compositionally biased region" description="Basic and acidic residues" evidence="3">
    <location>
        <begin position="207"/>
        <end position="223"/>
    </location>
</feature>
<dbReference type="EMBL" id="NAJM01000012">
    <property type="protein sequence ID" value="RVX72545.1"/>
    <property type="molecule type" value="Genomic_DNA"/>
</dbReference>
<keyword evidence="2" id="KW-0175">Coiled coil</keyword>
<dbReference type="Pfam" id="PF08243">
    <property type="entry name" value="SPT2"/>
    <property type="match status" value="1"/>
</dbReference>
<evidence type="ECO:0000313" key="4">
    <source>
        <dbReference type="EMBL" id="RVX72545.1"/>
    </source>
</evidence>
<dbReference type="OrthoDB" id="5430658at2759"/>
<comment type="similarity">
    <text evidence="1">Belongs to the SPT2 family.</text>
</comment>
<dbReference type="VEuPathDB" id="FungiDB:PV10_07602"/>
<dbReference type="AlphaFoldDB" id="A0A438N9U1"/>
<accession>A0A438N9U1</accession>
<feature type="region of interest" description="Disordered" evidence="3">
    <location>
        <begin position="327"/>
        <end position="347"/>
    </location>
</feature>
<proteinExistence type="inferred from homology"/>
<feature type="region of interest" description="Disordered" evidence="3">
    <location>
        <begin position="1"/>
        <end position="313"/>
    </location>
</feature>
<reference evidence="4 5" key="1">
    <citation type="submission" date="2017-03" db="EMBL/GenBank/DDBJ databases">
        <title>Genomes of endolithic fungi from Antarctica.</title>
        <authorList>
            <person name="Coleine C."/>
            <person name="Masonjones S."/>
            <person name="Stajich J.E."/>
        </authorList>
    </citation>
    <scope>NUCLEOTIDE SEQUENCE [LARGE SCALE GENOMIC DNA]</scope>
    <source>
        <strain evidence="4 5">CCFEE 6314</strain>
    </source>
</reference>
<evidence type="ECO:0000256" key="3">
    <source>
        <dbReference type="SAM" id="MobiDB-lite"/>
    </source>
</evidence>
<dbReference type="InterPro" id="IPR013256">
    <property type="entry name" value="Chromatin_SPT2"/>
</dbReference>
<gene>
    <name evidence="4" type="ORF">B0A52_03735</name>
</gene>
<evidence type="ECO:0000256" key="2">
    <source>
        <dbReference type="ARBA" id="ARBA00023054"/>
    </source>
</evidence>
<sequence>MSFLGDIVNSIGSGKAPTPPKYPVRPLSASSVRVPGNEPKLGARPSVVPLPSPLNGIKRKADSEPSKEPDKYLKANSASSVSVPVGRRPAAPPLNAPKLSHDKSASAGSRPRIDTLGKASTVSTPTPTTPTAPPSAKPPPVKGSFADIMARAKLAQESKGQNNKVGVIRHQASNREKVSKLAERKRQEDEKAKASKEKSQSRPGMTSKDKARSVSPTKRDASRAPKIARPPLHAPASSYKGTMGQAASKSRQTQSRKRSRYDEYLDTDEEEDSDMEGYGDEDQGDYESDVSSDMEVGALELDEEETRTLRAAKEDDARELALEQRLKREKEERRKKLMGLASKNKGR</sequence>
<dbReference type="SMART" id="SM00784">
    <property type="entry name" value="SPT2"/>
    <property type="match status" value="1"/>
</dbReference>
<feature type="compositionally biased region" description="Basic and acidic residues" evidence="3">
    <location>
        <begin position="173"/>
        <end position="200"/>
    </location>
</feature>
<evidence type="ECO:0008006" key="6">
    <source>
        <dbReference type="Google" id="ProtNLM"/>
    </source>
</evidence>
<organism evidence="4 5">
    <name type="scientific">Exophiala mesophila</name>
    <name type="common">Black yeast-like fungus</name>
    <dbReference type="NCBI Taxonomy" id="212818"/>
    <lineage>
        <taxon>Eukaryota</taxon>
        <taxon>Fungi</taxon>
        <taxon>Dikarya</taxon>
        <taxon>Ascomycota</taxon>
        <taxon>Pezizomycotina</taxon>
        <taxon>Eurotiomycetes</taxon>
        <taxon>Chaetothyriomycetidae</taxon>
        <taxon>Chaetothyriales</taxon>
        <taxon>Herpotrichiellaceae</taxon>
        <taxon>Exophiala</taxon>
    </lineage>
</organism>
<feature type="compositionally biased region" description="Pro residues" evidence="3">
    <location>
        <begin position="127"/>
        <end position="141"/>
    </location>
</feature>
<evidence type="ECO:0000313" key="5">
    <source>
        <dbReference type="Proteomes" id="UP000288859"/>
    </source>
</evidence>
<comment type="caution">
    <text evidence="4">The sequence shown here is derived from an EMBL/GenBank/DDBJ whole genome shotgun (WGS) entry which is preliminary data.</text>
</comment>
<dbReference type="Proteomes" id="UP000288859">
    <property type="component" value="Unassembled WGS sequence"/>
</dbReference>